<organism evidence="1 2">
    <name type="scientific">Bradyrhizobium canariense</name>
    <dbReference type="NCBI Taxonomy" id="255045"/>
    <lineage>
        <taxon>Bacteria</taxon>
        <taxon>Pseudomonadati</taxon>
        <taxon>Pseudomonadota</taxon>
        <taxon>Alphaproteobacteria</taxon>
        <taxon>Hyphomicrobiales</taxon>
        <taxon>Nitrobacteraceae</taxon>
        <taxon>Bradyrhizobium</taxon>
    </lineage>
</organism>
<name>A0ABX3X9V4_9BRAD</name>
<gene>
    <name evidence="1" type="ORF">BST63_03515</name>
</gene>
<proteinExistence type="predicted"/>
<dbReference type="EMBL" id="NAFK01000123">
    <property type="protein sequence ID" value="OSJ34448.1"/>
    <property type="molecule type" value="Genomic_DNA"/>
</dbReference>
<evidence type="ECO:0000313" key="1">
    <source>
        <dbReference type="EMBL" id="OSJ34448.1"/>
    </source>
</evidence>
<dbReference type="Proteomes" id="UP000193884">
    <property type="component" value="Unassembled WGS sequence"/>
</dbReference>
<reference evidence="1 2" key="1">
    <citation type="submission" date="2017-03" db="EMBL/GenBank/DDBJ databases">
        <title>Whole genome sequences of fourteen strains of Bradyrhizobium canariense and one strain of Bradyrhizobium japonicum isolated from Lupinus (Papilionoideae: Genisteae) species in Algeria.</title>
        <authorList>
            <person name="Crovadore J."/>
            <person name="Chekireb D."/>
            <person name="Brachmann A."/>
            <person name="Chablais R."/>
            <person name="Cochard B."/>
            <person name="Lefort F."/>
        </authorList>
    </citation>
    <scope>NUCLEOTIDE SEQUENCE [LARGE SCALE GENOMIC DNA]</scope>
    <source>
        <strain evidence="1 2">UBMAN05</strain>
    </source>
</reference>
<sequence>MRVHYEPQVNHIGFDWQRDAHKIEQGVLEREVAILSKLKFHREFGELDDAAGHLASIELMDELTGILAKTAAITMDAGFKPTGSLVATIEAVRANPSAIQNCAVEPEALGVMAASYRRNKEPLGQHWYDVTDSPARRKLSRKQIEDAADCGIAILKTVAAKGRRRKVALDYLAVELGEIYLRFNDGLVRHSVLPPSGDVCQADGGPFVEFLNEILAPLNLFLADLPKEYGERGPVSGGSISRRAIKADRSDRARRFNQRFRFELPF</sequence>
<comment type="caution">
    <text evidence="1">The sequence shown here is derived from an EMBL/GenBank/DDBJ whole genome shotgun (WGS) entry which is preliminary data.</text>
</comment>
<dbReference type="RefSeq" id="WP_085383454.1">
    <property type="nucleotide sequence ID" value="NZ_NAFJ01000104.1"/>
</dbReference>
<accession>A0ABX3X9V4</accession>
<keyword evidence="2" id="KW-1185">Reference proteome</keyword>
<protein>
    <submittedName>
        <fullName evidence="1">Uncharacterized protein</fullName>
    </submittedName>
</protein>
<evidence type="ECO:0000313" key="2">
    <source>
        <dbReference type="Proteomes" id="UP000193884"/>
    </source>
</evidence>